<accession>A0ABW1J4J1</accession>
<dbReference type="PANTHER" id="PTHR34724:SF2">
    <property type="entry name" value="OS12G0596101 PROTEIN"/>
    <property type="match status" value="1"/>
</dbReference>
<dbReference type="RefSeq" id="WP_379585733.1">
    <property type="nucleotide sequence ID" value="NZ_JBHSQW010000033.1"/>
</dbReference>
<protein>
    <submittedName>
        <fullName evidence="1">Uncharacterized protein</fullName>
    </submittedName>
</protein>
<evidence type="ECO:0000313" key="2">
    <source>
        <dbReference type="Proteomes" id="UP001596302"/>
    </source>
</evidence>
<gene>
    <name evidence="1" type="ORF">ACFQE5_15385</name>
</gene>
<dbReference type="EMBL" id="JBHSQW010000033">
    <property type="protein sequence ID" value="MFC5995597.1"/>
    <property type="molecule type" value="Genomic_DNA"/>
</dbReference>
<organism evidence="1 2">
    <name type="scientific">Pseudonocardia hispaniensis</name>
    <dbReference type="NCBI Taxonomy" id="904933"/>
    <lineage>
        <taxon>Bacteria</taxon>
        <taxon>Bacillati</taxon>
        <taxon>Actinomycetota</taxon>
        <taxon>Actinomycetes</taxon>
        <taxon>Pseudonocardiales</taxon>
        <taxon>Pseudonocardiaceae</taxon>
        <taxon>Pseudonocardia</taxon>
    </lineage>
</organism>
<reference evidence="2" key="1">
    <citation type="journal article" date="2019" name="Int. J. Syst. Evol. Microbiol.">
        <title>The Global Catalogue of Microorganisms (GCM) 10K type strain sequencing project: providing services to taxonomists for standard genome sequencing and annotation.</title>
        <authorList>
            <consortium name="The Broad Institute Genomics Platform"/>
            <consortium name="The Broad Institute Genome Sequencing Center for Infectious Disease"/>
            <person name="Wu L."/>
            <person name="Ma J."/>
        </authorList>
    </citation>
    <scope>NUCLEOTIDE SEQUENCE [LARGE SCALE GENOMIC DNA]</scope>
    <source>
        <strain evidence="2">CCM 8391</strain>
    </source>
</reference>
<proteinExistence type="predicted"/>
<dbReference type="Proteomes" id="UP001596302">
    <property type="component" value="Unassembled WGS sequence"/>
</dbReference>
<evidence type="ECO:0000313" key="1">
    <source>
        <dbReference type="EMBL" id="MFC5995597.1"/>
    </source>
</evidence>
<name>A0ABW1J4J1_9PSEU</name>
<sequence>MCQRVQCKTCGKATFSGCGQHVEEVLAGVPASHRCDCPPPPSLGARLMRRLFRRG</sequence>
<dbReference type="PANTHER" id="PTHR34724">
    <property type="entry name" value="OS12G0596101 PROTEIN"/>
    <property type="match status" value="1"/>
</dbReference>
<keyword evidence="2" id="KW-1185">Reference proteome</keyword>
<comment type="caution">
    <text evidence="1">The sequence shown here is derived from an EMBL/GenBank/DDBJ whole genome shotgun (WGS) entry which is preliminary data.</text>
</comment>